<proteinExistence type="predicted"/>
<name>A0ABT9RUC7_9MICC</name>
<gene>
    <name evidence="1" type="ORF">J2X98_001973</name>
</gene>
<dbReference type="Proteomes" id="UP001226577">
    <property type="component" value="Unassembled WGS sequence"/>
</dbReference>
<sequence length="52" mass="5666">MLLPTGNQPIFTRTTLRASRDNPVDTRLWPGAGGPAACTRPQMCVWFYAAGT</sequence>
<keyword evidence="2" id="KW-1185">Reference proteome</keyword>
<accession>A0ABT9RUC7</accession>
<comment type="caution">
    <text evidence="1">The sequence shown here is derived from an EMBL/GenBank/DDBJ whole genome shotgun (WGS) entry which is preliminary data.</text>
</comment>
<evidence type="ECO:0000313" key="1">
    <source>
        <dbReference type="EMBL" id="MDP9888385.1"/>
    </source>
</evidence>
<evidence type="ECO:0000313" key="2">
    <source>
        <dbReference type="Proteomes" id="UP001226577"/>
    </source>
</evidence>
<reference evidence="1 2" key="1">
    <citation type="submission" date="2023-07" db="EMBL/GenBank/DDBJ databases">
        <title>Sorghum-associated microbial communities from plants grown in Nebraska, USA.</title>
        <authorList>
            <person name="Schachtman D."/>
        </authorList>
    </citation>
    <scope>NUCLEOTIDE SEQUENCE [LARGE SCALE GENOMIC DNA]</scope>
    <source>
        <strain evidence="1 2">CC222</strain>
    </source>
</reference>
<organism evidence="1 2">
    <name type="scientific">Pseudarthrobacter enclensis</name>
    <dbReference type="NCBI Taxonomy" id="993070"/>
    <lineage>
        <taxon>Bacteria</taxon>
        <taxon>Bacillati</taxon>
        <taxon>Actinomycetota</taxon>
        <taxon>Actinomycetes</taxon>
        <taxon>Micrococcales</taxon>
        <taxon>Micrococcaceae</taxon>
        <taxon>Pseudarthrobacter</taxon>
    </lineage>
</organism>
<dbReference type="EMBL" id="JAUSRE010000008">
    <property type="protein sequence ID" value="MDP9888385.1"/>
    <property type="molecule type" value="Genomic_DNA"/>
</dbReference>
<protein>
    <submittedName>
        <fullName evidence="1">Uncharacterized protein</fullName>
    </submittedName>
</protein>